<dbReference type="AlphaFoldDB" id="A0A6G5AHY7"/>
<dbReference type="EMBL" id="GIKN01007620">
    <property type="protein sequence ID" value="NIE49893.1"/>
    <property type="molecule type" value="Transcribed_RNA"/>
</dbReference>
<protein>
    <submittedName>
        <fullName evidence="1">Uncharacterized protein</fullName>
    </submittedName>
</protein>
<accession>A0A6G5AHY7</accession>
<proteinExistence type="predicted"/>
<name>A0A6G5AHY7_RHIMP</name>
<evidence type="ECO:0000313" key="1">
    <source>
        <dbReference type="EMBL" id="NIE49893.1"/>
    </source>
</evidence>
<sequence>MHFEIFEVTHGYFSTKSKDQTLTLIFYTNNKLIVKHVALELPECSLTNKTKSLFLFSVPLIVNLKLARDMVRKEIYGEGLLGEHFTHNRRRLPVYICQCRCSAKHQDSFAGLINCFQMAVYPSALFEKQLVTLTFTVS</sequence>
<organism evidence="1">
    <name type="scientific">Rhipicephalus microplus</name>
    <name type="common">Cattle tick</name>
    <name type="synonym">Boophilus microplus</name>
    <dbReference type="NCBI Taxonomy" id="6941"/>
    <lineage>
        <taxon>Eukaryota</taxon>
        <taxon>Metazoa</taxon>
        <taxon>Ecdysozoa</taxon>
        <taxon>Arthropoda</taxon>
        <taxon>Chelicerata</taxon>
        <taxon>Arachnida</taxon>
        <taxon>Acari</taxon>
        <taxon>Parasitiformes</taxon>
        <taxon>Ixodida</taxon>
        <taxon>Ixodoidea</taxon>
        <taxon>Ixodidae</taxon>
        <taxon>Rhipicephalinae</taxon>
        <taxon>Rhipicephalus</taxon>
        <taxon>Boophilus</taxon>
    </lineage>
</organism>
<reference evidence="1" key="1">
    <citation type="submission" date="2020-03" db="EMBL/GenBank/DDBJ databases">
        <title>A transcriptome and proteome of the tick Rhipicephalus microplus shaped by the genetic composition of its hosts and developmental stage.</title>
        <authorList>
            <person name="Garcia G.R."/>
            <person name="Ribeiro J.M.C."/>
            <person name="Maruyama S.R."/>
            <person name="Gardinasse L.G."/>
            <person name="Nelson K."/>
            <person name="Ferreira B.R."/>
            <person name="Andrade T.G."/>
            <person name="Santos I.K.F.M."/>
        </authorList>
    </citation>
    <scope>NUCLEOTIDE SEQUENCE</scope>
    <source>
        <strain evidence="1">NSGR</strain>
        <tissue evidence="1">Salivary glands</tissue>
    </source>
</reference>